<feature type="transmembrane region" description="Helical" evidence="1">
    <location>
        <begin position="52"/>
        <end position="70"/>
    </location>
</feature>
<evidence type="ECO:0000259" key="2">
    <source>
        <dbReference type="Pfam" id="PF07853"/>
    </source>
</evidence>
<proteinExistence type="predicted"/>
<name>A0A2A4G2W2_9FLAO</name>
<dbReference type="PANTHER" id="PTHR37810:SF5">
    <property type="entry name" value="IMMUNITY PROTEIN SDPI"/>
    <property type="match status" value="1"/>
</dbReference>
<dbReference type="PIRSF" id="PIRSF038959">
    <property type="entry name" value="SdpI"/>
    <property type="match status" value="1"/>
</dbReference>
<dbReference type="InterPro" id="IPR026272">
    <property type="entry name" value="SdpI"/>
</dbReference>
<dbReference type="Proteomes" id="UP000219559">
    <property type="component" value="Unassembled WGS sequence"/>
</dbReference>
<feature type="transmembrane region" description="Helical" evidence="1">
    <location>
        <begin position="189"/>
        <end position="210"/>
    </location>
</feature>
<keyword evidence="1" id="KW-1133">Transmembrane helix</keyword>
<protein>
    <recommendedName>
        <fullName evidence="2">DUF1648 domain-containing protein</fullName>
    </recommendedName>
</protein>
<reference evidence="3 4" key="1">
    <citation type="submission" date="2017-04" db="EMBL/GenBank/DDBJ databases">
        <title>A new member of the family Flavobacteriaceae isolated from ascidians.</title>
        <authorList>
            <person name="Chen L."/>
        </authorList>
    </citation>
    <scope>NUCLEOTIDE SEQUENCE [LARGE SCALE GENOMIC DNA]</scope>
    <source>
        <strain evidence="3 4">HQA918</strain>
    </source>
</reference>
<keyword evidence="1" id="KW-0472">Membrane</keyword>
<dbReference type="Pfam" id="PF13630">
    <property type="entry name" value="SdpI"/>
    <property type="match status" value="1"/>
</dbReference>
<feature type="transmembrane region" description="Helical" evidence="1">
    <location>
        <begin position="91"/>
        <end position="108"/>
    </location>
</feature>
<gene>
    <name evidence="3" type="ORF">B7P33_15805</name>
</gene>
<dbReference type="OrthoDB" id="9808690at2"/>
<keyword evidence="4" id="KW-1185">Reference proteome</keyword>
<dbReference type="GO" id="GO:0009636">
    <property type="term" value="P:response to toxic substance"/>
    <property type="evidence" value="ECO:0007669"/>
    <property type="project" value="TreeGrafter"/>
</dbReference>
<evidence type="ECO:0000313" key="4">
    <source>
        <dbReference type="Proteomes" id="UP000219559"/>
    </source>
</evidence>
<feature type="transmembrane region" description="Helical" evidence="1">
    <location>
        <begin position="163"/>
        <end position="183"/>
    </location>
</feature>
<evidence type="ECO:0000256" key="1">
    <source>
        <dbReference type="SAM" id="Phobius"/>
    </source>
</evidence>
<organism evidence="3 4">
    <name type="scientific">Sediminicola luteus</name>
    <dbReference type="NCBI Taxonomy" id="319238"/>
    <lineage>
        <taxon>Bacteria</taxon>
        <taxon>Pseudomonadati</taxon>
        <taxon>Bacteroidota</taxon>
        <taxon>Flavobacteriia</taxon>
        <taxon>Flavobacteriales</taxon>
        <taxon>Flavobacteriaceae</taxon>
        <taxon>Sediminicola</taxon>
    </lineage>
</organism>
<dbReference type="InterPro" id="IPR012867">
    <property type="entry name" value="DUF1648"/>
</dbReference>
<sequence>MKFNLKKEWPYLLLVLLPFAYLAWSWNGLPEKVPTHFNARGEADAWGPKNSLIGLICMTTVLVYAILLIVPHIDPKDKIKNMGAKFNQLKFIMVAFMAAIGLYIVYAAQADGPAGSTLIFVLVGLLLAALGNYFQALKPNYFIGIRTPWTLEHPEVWKSTHKLGGWLWFVGGLLMVVLALALPGDLFQYVLFAILGVLIFVPLVHSYLHFKKLKK</sequence>
<dbReference type="Pfam" id="PF07853">
    <property type="entry name" value="DUF1648"/>
    <property type="match status" value="1"/>
</dbReference>
<dbReference type="RefSeq" id="WP_097440863.1">
    <property type="nucleotide sequence ID" value="NZ_KZ300477.1"/>
</dbReference>
<dbReference type="AlphaFoldDB" id="A0A2A4G2W2"/>
<dbReference type="InterPro" id="IPR025962">
    <property type="entry name" value="SdpI/YhfL"/>
</dbReference>
<feature type="domain" description="DUF1648" evidence="2">
    <location>
        <begin position="13"/>
        <end position="58"/>
    </location>
</feature>
<feature type="transmembrane region" description="Helical" evidence="1">
    <location>
        <begin position="9"/>
        <end position="26"/>
    </location>
</feature>
<feature type="transmembrane region" description="Helical" evidence="1">
    <location>
        <begin position="114"/>
        <end position="134"/>
    </location>
</feature>
<keyword evidence="1" id="KW-0812">Transmembrane</keyword>
<dbReference type="PANTHER" id="PTHR37810">
    <property type="entry name" value="IMMUNITY PROTEIN SDPI"/>
    <property type="match status" value="1"/>
</dbReference>
<comment type="caution">
    <text evidence="3">The sequence shown here is derived from an EMBL/GenBank/DDBJ whole genome shotgun (WGS) entry which is preliminary data.</text>
</comment>
<evidence type="ECO:0000313" key="3">
    <source>
        <dbReference type="EMBL" id="PCE62753.1"/>
    </source>
</evidence>
<accession>A0A2A4G2W2</accession>
<dbReference type="EMBL" id="NBWU01000007">
    <property type="protein sequence ID" value="PCE62753.1"/>
    <property type="molecule type" value="Genomic_DNA"/>
</dbReference>